<dbReference type="InterPro" id="IPR055060">
    <property type="entry name" value="ACOX_C_alpha1"/>
</dbReference>
<dbReference type="FunFam" id="1.20.140.10:FF:000013">
    <property type="entry name" value="Acyl-coenzyme A oxidase"/>
    <property type="match status" value="1"/>
</dbReference>
<feature type="domain" description="Acyl-coenzyme A oxidase N-terminal" evidence="14">
    <location>
        <begin position="27"/>
        <end position="146"/>
    </location>
</feature>
<dbReference type="SUPFAM" id="SSF56645">
    <property type="entry name" value="Acyl-CoA dehydrogenase NM domain-like"/>
    <property type="match status" value="1"/>
</dbReference>
<dbReference type="Pfam" id="PF01756">
    <property type="entry name" value="ACOX"/>
    <property type="match status" value="1"/>
</dbReference>
<comment type="similarity">
    <text evidence="3 10">Belongs to the acyl-CoA oxidase family.</text>
</comment>
<feature type="binding site" evidence="12">
    <location>
        <position position="191"/>
    </location>
    <ligand>
        <name>FAD</name>
        <dbReference type="ChEBI" id="CHEBI:57692"/>
    </ligand>
</feature>
<evidence type="ECO:0000313" key="17">
    <source>
        <dbReference type="Proteomes" id="UP000807342"/>
    </source>
</evidence>
<evidence type="ECO:0000256" key="12">
    <source>
        <dbReference type="PIRSR" id="PIRSR000168-2"/>
    </source>
</evidence>
<dbReference type="PANTHER" id="PTHR10909:SF250">
    <property type="entry name" value="PEROXISOMAL ACYL-COENZYME A OXIDASE 1"/>
    <property type="match status" value="1"/>
</dbReference>
<dbReference type="Pfam" id="PF14749">
    <property type="entry name" value="Acyl-CoA_ox_N"/>
    <property type="match status" value="1"/>
</dbReference>
<evidence type="ECO:0000313" key="16">
    <source>
        <dbReference type="EMBL" id="KAF9450596.1"/>
    </source>
</evidence>
<dbReference type="PANTHER" id="PTHR10909">
    <property type="entry name" value="ELECTRON TRANSPORT OXIDOREDUCTASE"/>
    <property type="match status" value="1"/>
</dbReference>
<organism evidence="16 17">
    <name type="scientific">Macrolepiota fuliginosa MF-IS2</name>
    <dbReference type="NCBI Taxonomy" id="1400762"/>
    <lineage>
        <taxon>Eukaryota</taxon>
        <taxon>Fungi</taxon>
        <taxon>Dikarya</taxon>
        <taxon>Basidiomycota</taxon>
        <taxon>Agaricomycotina</taxon>
        <taxon>Agaricomycetes</taxon>
        <taxon>Agaricomycetidae</taxon>
        <taxon>Agaricales</taxon>
        <taxon>Agaricineae</taxon>
        <taxon>Agaricaceae</taxon>
        <taxon>Macrolepiota</taxon>
    </lineage>
</organism>
<evidence type="ECO:0000256" key="1">
    <source>
        <dbReference type="ARBA" id="ARBA00001974"/>
    </source>
</evidence>
<dbReference type="Gene3D" id="1.10.540.10">
    <property type="entry name" value="Acyl-CoA dehydrogenase/oxidase, N-terminal domain"/>
    <property type="match status" value="1"/>
</dbReference>
<keyword evidence="6" id="KW-0276">Fatty acid metabolism</keyword>
<dbReference type="Pfam" id="PF22924">
    <property type="entry name" value="ACOX_C_alpha1"/>
    <property type="match status" value="1"/>
</dbReference>
<evidence type="ECO:0000256" key="2">
    <source>
        <dbReference type="ARBA" id="ARBA00004275"/>
    </source>
</evidence>
<accession>A0A9P5XIW7</accession>
<dbReference type="InterPro" id="IPR002655">
    <property type="entry name" value="Acyl-CoA_oxidase_C"/>
</dbReference>
<evidence type="ECO:0000259" key="14">
    <source>
        <dbReference type="Pfam" id="PF14749"/>
    </source>
</evidence>
<comment type="subcellular location">
    <subcellularLocation>
        <location evidence="2">Peroxisome</location>
    </subcellularLocation>
</comment>
<dbReference type="Gene3D" id="2.40.110.10">
    <property type="entry name" value="Butyryl-CoA Dehydrogenase, subunit A, domain 2"/>
    <property type="match status" value="1"/>
</dbReference>
<keyword evidence="9" id="KW-0576">Peroxisome</keyword>
<dbReference type="InterPro" id="IPR037069">
    <property type="entry name" value="AcylCoA_DH/ox_N_sf"/>
</dbReference>
<protein>
    <recommendedName>
        <fullName evidence="10">Acyl-coenzyme A oxidase</fullName>
    </recommendedName>
</protein>
<proteinExistence type="inferred from homology"/>
<evidence type="ECO:0000256" key="5">
    <source>
        <dbReference type="ARBA" id="ARBA00022827"/>
    </source>
</evidence>
<dbReference type="InterPro" id="IPR012258">
    <property type="entry name" value="Acyl-CoA_oxidase"/>
</dbReference>
<keyword evidence="17" id="KW-1185">Reference proteome</keyword>
<dbReference type="OrthoDB" id="538336at2759"/>
<evidence type="ECO:0000256" key="10">
    <source>
        <dbReference type="PIRNR" id="PIRNR000168"/>
    </source>
</evidence>
<dbReference type="FunFam" id="2.40.110.10:FF:000003">
    <property type="entry name" value="Acyl-coenzyme A oxidase"/>
    <property type="match status" value="1"/>
</dbReference>
<evidence type="ECO:0000256" key="6">
    <source>
        <dbReference type="ARBA" id="ARBA00022832"/>
    </source>
</evidence>
<dbReference type="EMBL" id="MU151101">
    <property type="protein sequence ID" value="KAF9450596.1"/>
    <property type="molecule type" value="Genomic_DNA"/>
</dbReference>
<reference evidence="16" key="1">
    <citation type="submission" date="2020-11" db="EMBL/GenBank/DDBJ databases">
        <authorList>
            <consortium name="DOE Joint Genome Institute"/>
            <person name="Ahrendt S."/>
            <person name="Riley R."/>
            <person name="Andreopoulos W."/>
            <person name="Labutti K."/>
            <person name="Pangilinan J."/>
            <person name="Ruiz-Duenas F.J."/>
            <person name="Barrasa J.M."/>
            <person name="Sanchez-Garcia M."/>
            <person name="Camarero S."/>
            <person name="Miyauchi S."/>
            <person name="Serrano A."/>
            <person name="Linde D."/>
            <person name="Babiker R."/>
            <person name="Drula E."/>
            <person name="Ayuso-Fernandez I."/>
            <person name="Pacheco R."/>
            <person name="Padilla G."/>
            <person name="Ferreira P."/>
            <person name="Barriuso J."/>
            <person name="Kellner H."/>
            <person name="Castanera R."/>
            <person name="Alfaro M."/>
            <person name="Ramirez L."/>
            <person name="Pisabarro A.G."/>
            <person name="Kuo A."/>
            <person name="Tritt A."/>
            <person name="Lipzen A."/>
            <person name="He G."/>
            <person name="Yan M."/>
            <person name="Ng V."/>
            <person name="Cullen D."/>
            <person name="Martin F."/>
            <person name="Rosso M.-N."/>
            <person name="Henrissat B."/>
            <person name="Hibbett D."/>
            <person name="Martinez A.T."/>
            <person name="Grigoriev I.V."/>
        </authorList>
    </citation>
    <scope>NUCLEOTIDE SEQUENCE</scope>
    <source>
        <strain evidence="16">MF-IS2</strain>
    </source>
</reference>
<dbReference type="InterPro" id="IPR046373">
    <property type="entry name" value="Acyl-CoA_Oxase/DH_mid-dom_sf"/>
</dbReference>
<feature type="domain" description="Acyl-CoA oxidase C-alpha1" evidence="15">
    <location>
        <begin position="290"/>
        <end position="454"/>
    </location>
</feature>
<evidence type="ECO:0000256" key="8">
    <source>
        <dbReference type="ARBA" id="ARBA00023098"/>
    </source>
</evidence>
<evidence type="ECO:0000256" key="3">
    <source>
        <dbReference type="ARBA" id="ARBA00006288"/>
    </source>
</evidence>
<evidence type="ECO:0000259" key="15">
    <source>
        <dbReference type="Pfam" id="PF22924"/>
    </source>
</evidence>
<dbReference type="GO" id="GO:0005777">
    <property type="term" value="C:peroxisome"/>
    <property type="evidence" value="ECO:0007669"/>
    <property type="project" value="UniProtKB-SubCell"/>
</dbReference>
<sequence>MQITTMPPPLDRQVQLMRKARAKTSFDPRQLTYVIFGGKDEVQRREGILARVERTIGEGGRKLPRNYGEMNRTDLYHHGLHVGRAMQEDEIIHRHGLFSHMDVNYALLNASPFGLHDGMFIPTLKLQGDPEQRAHWLPLAESGAIIGTYCQTELGHGTFLRRLETTAHFDLETDEFIIHSPTPSSTKYWPGGLGYSCSHAIVMARLVIREKDYGIHAFIVQLRSLDDWKPLSGIELGDIGLTMGLNGTDNGYAVFDHARVPRRNMMMGYARVARDGTYTPPSKEHTKHSYGTMVQSRALISNAVAFQLAQATTIAIRYSTVREQGNISFDTANSTDMPIISFRSQHYRLLSLLARAYAILFASKSCLLLYDSLGSEQKGGNSPILPYLHITTAALKAYGSQVAADGAEDARKCCGGHGYSALSGLPDIVANITSIPTLEGENYVMYQQTARYLVKQAQLIRTGRSDKTDKNVGYLVTGYEGLSTRRDVLCPYSQDELLNCNSLLRVFRHRAARSIFECAAALELAQKNGHTTEKAWNQHMMQLIMAARYHAECFVLDAFIQHVSEIEDQKVQRVMEHACRLYALTTIESPFSIGSSGFFEDGYISLGQLNDIRQHVNTTLEVLLPEAIGLSDAWNFSDVSLRSALGRRDGNVYETLLDWTRQLPINKRSRAKNGVDQVGFERYIRPMMKIRSNL</sequence>
<comment type="cofactor">
    <cofactor evidence="1">
        <name>FAD</name>
        <dbReference type="ChEBI" id="CHEBI:57692"/>
    </cofactor>
</comment>
<gene>
    <name evidence="16" type="ORF">P691DRAFT_725660</name>
</gene>
<evidence type="ECO:0000256" key="7">
    <source>
        <dbReference type="ARBA" id="ARBA00023002"/>
    </source>
</evidence>
<dbReference type="InterPro" id="IPR036250">
    <property type="entry name" value="AcylCo_DH-like_C"/>
</dbReference>
<keyword evidence="4 10" id="KW-0285">Flavoprotein</keyword>
<evidence type="ECO:0000256" key="11">
    <source>
        <dbReference type="PIRSR" id="PIRSR000168-1"/>
    </source>
</evidence>
<dbReference type="GO" id="GO:0055088">
    <property type="term" value="P:lipid homeostasis"/>
    <property type="evidence" value="ECO:0007669"/>
    <property type="project" value="TreeGrafter"/>
</dbReference>
<dbReference type="SUPFAM" id="SSF47203">
    <property type="entry name" value="Acyl-CoA dehydrogenase C-terminal domain-like"/>
    <property type="match status" value="2"/>
</dbReference>
<evidence type="ECO:0000256" key="9">
    <source>
        <dbReference type="ARBA" id="ARBA00023140"/>
    </source>
</evidence>
<name>A0A9P5XIW7_9AGAR</name>
<feature type="domain" description="Acyl-CoA oxidase C-terminal" evidence="13">
    <location>
        <begin position="501"/>
        <end position="689"/>
    </location>
</feature>
<dbReference type="GO" id="GO:0033540">
    <property type="term" value="P:fatty acid beta-oxidation using acyl-CoA oxidase"/>
    <property type="evidence" value="ECO:0007669"/>
    <property type="project" value="TreeGrafter"/>
</dbReference>
<dbReference type="Proteomes" id="UP000807342">
    <property type="component" value="Unassembled WGS sequence"/>
</dbReference>
<keyword evidence="8" id="KW-0443">Lipid metabolism</keyword>
<dbReference type="GO" id="GO:0071949">
    <property type="term" value="F:FAD binding"/>
    <property type="evidence" value="ECO:0007669"/>
    <property type="project" value="InterPro"/>
</dbReference>
<keyword evidence="7" id="KW-0560">Oxidoreductase</keyword>
<dbReference type="InterPro" id="IPR029320">
    <property type="entry name" value="Acyl-CoA_ox_N"/>
</dbReference>
<dbReference type="GO" id="GO:0003997">
    <property type="term" value="F:acyl-CoA oxidase activity"/>
    <property type="evidence" value="ECO:0007669"/>
    <property type="project" value="InterPro"/>
</dbReference>
<feature type="binding site" evidence="12">
    <location>
        <position position="152"/>
    </location>
    <ligand>
        <name>FAD</name>
        <dbReference type="ChEBI" id="CHEBI:57692"/>
    </ligand>
</feature>
<dbReference type="AlphaFoldDB" id="A0A9P5XIW7"/>
<dbReference type="InterPro" id="IPR009100">
    <property type="entry name" value="AcylCoA_DH/oxidase_NM_dom_sf"/>
</dbReference>
<evidence type="ECO:0000256" key="4">
    <source>
        <dbReference type="ARBA" id="ARBA00022630"/>
    </source>
</evidence>
<keyword evidence="5 10" id="KW-0274">FAD</keyword>
<dbReference type="PIRSF" id="PIRSF000168">
    <property type="entry name" value="Acyl-CoA_oxidase"/>
    <property type="match status" value="1"/>
</dbReference>
<dbReference type="Gene3D" id="1.20.140.10">
    <property type="entry name" value="Butyryl-CoA Dehydrogenase, subunit A, domain 3"/>
    <property type="match status" value="2"/>
</dbReference>
<comment type="caution">
    <text evidence="16">The sequence shown here is derived from an EMBL/GenBank/DDBJ whole genome shotgun (WGS) entry which is preliminary data.</text>
</comment>
<feature type="active site" description="Proton acceptor" evidence="11">
    <location>
        <position position="439"/>
    </location>
</feature>
<evidence type="ECO:0000259" key="13">
    <source>
        <dbReference type="Pfam" id="PF01756"/>
    </source>
</evidence>
<dbReference type="GO" id="GO:0005504">
    <property type="term" value="F:fatty acid binding"/>
    <property type="evidence" value="ECO:0007669"/>
    <property type="project" value="TreeGrafter"/>
</dbReference>